<evidence type="ECO:0008006" key="3">
    <source>
        <dbReference type="Google" id="ProtNLM"/>
    </source>
</evidence>
<gene>
    <name evidence="1" type="ORF">CLCOL_09580</name>
</gene>
<dbReference type="Proteomes" id="UP000075374">
    <property type="component" value="Unassembled WGS sequence"/>
</dbReference>
<dbReference type="Pfam" id="PF12672">
    <property type="entry name" value="DUF3793"/>
    <property type="match status" value="1"/>
</dbReference>
<dbReference type="InterPro" id="IPR024523">
    <property type="entry name" value="DUF3793"/>
</dbReference>
<protein>
    <recommendedName>
        <fullName evidence="3">DUF3793 family protein</fullName>
    </recommendedName>
</protein>
<accession>A0A151ANP2</accession>
<keyword evidence="2" id="KW-1185">Reference proteome</keyword>
<evidence type="ECO:0000313" key="1">
    <source>
        <dbReference type="EMBL" id="KYH29225.1"/>
    </source>
</evidence>
<dbReference type="STRING" id="1121305.CLCOL_09580"/>
<dbReference type="RefSeq" id="WP_061857853.1">
    <property type="nucleotide sequence ID" value="NZ_LTBB01000004.1"/>
</dbReference>
<name>A0A151ANP2_9CLOT</name>
<organism evidence="1 2">
    <name type="scientific">Clostridium colicanis DSM 13634</name>
    <dbReference type="NCBI Taxonomy" id="1121305"/>
    <lineage>
        <taxon>Bacteria</taxon>
        <taxon>Bacillati</taxon>
        <taxon>Bacillota</taxon>
        <taxon>Clostridia</taxon>
        <taxon>Eubacteriales</taxon>
        <taxon>Clostridiaceae</taxon>
        <taxon>Clostridium</taxon>
    </lineage>
</organism>
<proteinExistence type="predicted"/>
<reference evidence="1 2" key="1">
    <citation type="submission" date="2016-02" db="EMBL/GenBank/DDBJ databases">
        <title>Genome sequence of Clostridium colicanis DSM 13634.</title>
        <authorList>
            <person name="Poehlein A."/>
            <person name="Daniel R."/>
        </authorList>
    </citation>
    <scope>NUCLEOTIDE SEQUENCE [LARGE SCALE GENOMIC DNA]</scope>
    <source>
        <strain evidence="1 2">DSM 13634</strain>
    </source>
</reference>
<evidence type="ECO:0000313" key="2">
    <source>
        <dbReference type="Proteomes" id="UP000075374"/>
    </source>
</evidence>
<dbReference type="EMBL" id="LTBB01000004">
    <property type="protein sequence ID" value="KYH29225.1"/>
    <property type="molecule type" value="Genomic_DNA"/>
</dbReference>
<dbReference type="AlphaFoldDB" id="A0A151ANP2"/>
<dbReference type="PATRIC" id="fig|1121305.3.peg.971"/>
<comment type="caution">
    <text evidence="1">The sequence shown here is derived from an EMBL/GenBank/DDBJ whole genome shotgun (WGS) entry which is preliminary data.</text>
</comment>
<sequence>MCNELAKNFIDSIEKFDDKTYLLSIIIYNIAPVIAKYKPSYLIIFHDKGRRNLYEAWEKYKNFIKKELKMEFYQLKKASYNTAVLFYNEDDLSSVLKQERHVEFLSTYGYQKNMSLEKSLERLKERYEKECPHEIGIFLGYPIDDVIDFINSSGKDALTFGYWKVYNNKDEAISTFKKYDEVKEKVMKLIMHGVEPLNIINDMLI</sequence>